<accession>A0A378JIA7</accession>
<dbReference type="Pfam" id="PF00588">
    <property type="entry name" value="SpoU_methylase"/>
    <property type="match status" value="1"/>
</dbReference>
<dbReference type="AlphaFoldDB" id="A0A378JIA7"/>
<keyword evidence="4 6" id="KW-0808">Transferase</keyword>
<evidence type="ECO:0000313" key="8">
    <source>
        <dbReference type="EMBL" id="STX50073.1"/>
    </source>
</evidence>
<dbReference type="InterPro" id="IPR004441">
    <property type="entry name" value="rRNA_MeTrfase_TrmH"/>
</dbReference>
<organism evidence="8 9">
    <name type="scientific">Legionella busanensis</name>
    <dbReference type="NCBI Taxonomy" id="190655"/>
    <lineage>
        <taxon>Bacteria</taxon>
        <taxon>Pseudomonadati</taxon>
        <taxon>Pseudomonadota</taxon>
        <taxon>Gammaproteobacteria</taxon>
        <taxon>Legionellales</taxon>
        <taxon>Legionellaceae</taxon>
        <taxon>Legionella</taxon>
    </lineage>
</organism>
<dbReference type="OrthoDB" id="9785673at2"/>
<feature type="binding site" evidence="6">
    <location>
        <position position="218"/>
    </location>
    <ligand>
        <name>S-adenosyl-L-methionine</name>
        <dbReference type="ChEBI" id="CHEBI:59789"/>
    </ligand>
</feature>
<dbReference type="InterPro" id="IPR024915">
    <property type="entry name" value="23S_rRNA_MeTrfase_RlmB"/>
</dbReference>
<dbReference type="InterPro" id="IPR029026">
    <property type="entry name" value="tRNA_m1G_MTases_N"/>
</dbReference>
<evidence type="ECO:0000313" key="9">
    <source>
        <dbReference type="Proteomes" id="UP000254794"/>
    </source>
</evidence>
<dbReference type="InterPro" id="IPR001537">
    <property type="entry name" value="SpoU_MeTrfase"/>
</dbReference>
<dbReference type="HAMAP" id="MF_01887">
    <property type="entry name" value="23SrRNA_methyltr_B"/>
    <property type="match status" value="1"/>
</dbReference>
<comment type="similarity">
    <text evidence="6">Belongs to the class IV-like SAM-binding methyltransferase superfamily. RNA methyltransferase TrmH family. RlmB subfamily.</text>
</comment>
<dbReference type="GO" id="GO:0003723">
    <property type="term" value="F:RNA binding"/>
    <property type="evidence" value="ECO:0007669"/>
    <property type="project" value="InterPro"/>
</dbReference>
<keyword evidence="3 6" id="KW-0489">Methyltransferase</keyword>
<evidence type="ECO:0000256" key="4">
    <source>
        <dbReference type="ARBA" id="ARBA00022679"/>
    </source>
</evidence>
<dbReference type="EMBL" id="UGOD01000001">
    <property type="protein sequence ID" value="STX50073.1"/>
    <property type="molecule type" value="Genomic_DNA"/>
</dbReference>
<dbReference type="PANTHER" id="PTHR46429:SF1">
    <property type="entry name" value="23S RRNA (GUANOSINE-2'-O-)-METHYLTRANSFERASE RLMB"/>
    <property type="match status" value="1"/>
</dbReference>
<evidence type="ECO:0000256" key="6">
    <source>
        <dbReference type="HAMAP-Rule" id="MF_01887"/>
    </source>
</evidence>
<comment type="catalytic activity">
    <reaction evidence="6">
        <text>guanosine(2251) in 23S rRNA + S-adenosyl-L-methionine = 2'-O-methylguanosine(2251) in 23S rRNA + S-adenosyl-L-homocysteine + H(+)</text>
        <dbReference type="Rhea" id="RHEA:24140"/>
        <dbReference type="Rhea" id="RHEA-COMP:10239"/>
        <dbReference type="Rhea" id="RHEA-COMP:10241"/>
        <dbReference type="ChEBI" id="CHEBI:15378"/>
        <dbReference type="ChEBI" id="CHEBI:57856"/>
        <dbReference type="ChEBI" id="CHEBI:59789"/>
        <dbReference type="ChEBI" id="CHEBI:74269"/>
        <dbReference type="ChEBI" id="CHEBI:74445"/>
        <dbReference type="EC" id="2.1.1.185"/>
    </reaction>
</comment>
<dbReference type="InterPro" id="IPR029028">
    <property type="entry name" value="Alpha/beta_knot_MTases"/>
</dbReference>
<keyword evidence="2 6" id="KW-0698">rRNA processing</keyword>
<name>A0A378JIA7_9GAMM</name>
<feature type="domain" description="RNA 2-O ribose methyltransferase substrate binding" evidence="7">
    <location>
        <begin position="5"/>
        <end position="81"/>
    </location>
</feature>
<protein>
    <recommendedName>
        <fullName evidence="6">23S rRNA (guanosine-2'-O-)-methyltransferase RlmB</fullName>
        <ecNumber evidence="6">2.1.1.185</ecNumber>
    </recommendedName>
    <alternativeName>
        <fullName evidence="6">23S rRNA (guanosine2251 2'-O)-methyltransferase</fullName>
    </alternativeName>
    <alternativeName>
        <fullName evidence="6">23S rRNA Gm2251 2'-O-methyltransferase</fullName>
    </alternativeName>
</protein>
<dbReference type="Gene3D" id="3.40.1280.10">
    <property type="match status" value="1"/>
</dbReference>
<comment type="subcellular location">
    <subcellularLocation>
        <location evidence="6">Cytoplasm</location>
    </subcellularLocation>
</comment>
<evidence type="ECO:0000256" key="3">
    <source>
        <dbReference type="ARBA" id="ARBA00022603"/>
    </source>
</evidence>
<gene>
    <name evidence="6 8" type="primary">rlmB</name>
    <name evidence="8" type="ORF">NCTC13316_00138</name>
</gene>
<feature type="binding site" evidence="6">
    <location>
        <position position="227"/>
    </location>
    <ligand>
        <name>S-adenosyl-L-methionine</name>
        <dbReference type="ChEBI" id="CHEBI:59789"/>
    </ligand>
</feature>
<reference evidence="8 9" key="1">
    <citation type="submission" date="2018-06" db="EMBL/GenBank/DDBJ databases">
        <authorList>
            <consortium name="Pathogen Informatics"/>
            <person name="Doyle S."/>
        </authorList>
    </citation>
    <scope>NUCLEOTIDE SEQUENCE [LARGE SCALE GENOMIC DNA]</scope>
    <source>
        <strain evidence="8 9">NCTC13316</strain>
    </source>
</reference>
<dbReference type="SUPFAM" id="SSF55315">
    <property type="entry name" value="L30e-like"/>
    <property type="match status" value="1"/>
</dbReference>
<keyword evidence="1 6" id="KW-0963">Cytoplasm</keyword>
<evidence type="ECO:0000256" key="5">
    <source>
        <dbReference type="ARBA" id="ARBA00022691"/>
    </source>
</evidence>
<dbReference type="SMART" id="SM00967">
    <property type="entry name" value="SpoU_sub_bind"/>
    <property type="match status" value="1"/>
</dbReference>
<evidence type="ECO:0000259" key="7">
    <source>
        <dbReference type="SMART" id="SM00967"/>
    </source>
</evidence>
<comment type="function">
    <text evidence="6">Specifically methylates the ribose of guanosine 2251 in 23S rRNA.</text>
</comment>
<dbReference type="InterPro" id="IPR013123">
    <property type="entry name" value="SpoU_subst-bd"/>
</dbReference>
<keyword evidence="5 6" id="KW-0949">S-adenosyl-L-methionine</keyword>
<dbReference type="PANTHER" id="PTHR46429">
    <property type="entry name" value="23S RRNA (GUANOSINE-2'-O-)-METHYLTRANSFERASE RLMB"/>
    <property type="match status" value="1"/>
</dbReference>
<dbReference type="CDD" id="cd18103">
    <property type="entry name" value="SpoU-like_RlmB"/>
    <property type="match status" value="1"/>
</dbReference>
<evidence type="ECO:0000256" key="2">
    <source>
        <dbReference type="ARBA" id="ARBA00022552"/>
    </source>
</evidence>
<dbReference type="InterPro" id="IPR029064">
    <property type="entry name" value="Ribosomal_eL30-like_sf"/>
</dbReference>
<dbReference type="GO" id="GO:0070039">
    <property type="term" value="F:rRNA (guanosine-2'-O-)-methyltransferase activity"/>
    <property type="evidence" value="ECO:0007669"/>
    <property type="project" value="UniProtKB-UniRule"/>
</dbReference>
<feature type="binding site" evidence="6">
    <location>
        <position position="198"/>
    </location>
    <ligand>
        <name>S-adenosyl-L-methionine</name>
        <dbReference type="ChEBI" id="CHEBI:59789"/>
    </ligand>
</feature>
<dbReference type="FunFam" id="3.40.1280.10:FF:000008">
    <property type="entry name" value="Group 3 RNA methyltransferase TrmH"/>
    <property type="match status" value="1"/>
</dbReference>
<dbReference type="NCBIfam" id="TIGR00186">
    <property type="entry name" value="rRNA_methyl_3"/>
    <property type="match status" value="1"/>
</dbReference>
<dbReference type="Pfam" id="PF08032">
    <property type="entry name" value="SpoU_sub_bind"/>
    <property type="match status" value="1"/>
</dbReference>
<keyword evidence="9" id="KW-1185">Reference proteome</keyword>
<dbReference type="SUPFAM" id="SSF75217">
    <property type="entry name" value="alpha/beta knot"/>
    <property type="match status" value="1"/>
</dbReference>
<proteinExistence type="inferred from homology"/>
<sequence>MSEQIMYGIHAVTALLKQEQRPIRKLLLNMERRDQRLQQILDLAAARHISIERLTAQQMNQRFAEYTHQGIVAYVEALPTFSESDLSSLLHKSKKPPLLLILDAITDPHNLGACLRTADATGVDFIILPKDKSASLTPAVSKVACGAAETIPLVRVTNLVRSLEFLKQEGVWIYGAAGEANKTIYTLDFKLPIALIFGAEGQGMRRLTREHCDELFSIPMLGNVESLNVSVAAGVSLYEVVRQRTV</sequence>
<dbReference type="GO" id="GO:0005829">
    <property type="term" value="C:cytosol"/>
    <property type="evidence" value="ECO:0007669"/>
    <property type="project" value="TreeGrafter"/>
</dbReference>
<evidence type="ECO:0000256" key="1">
    <source>
        <dbReference type="ARBA" id="ARBA00022490"/>
    </source>
</evidence>
<dbReference type="EC" id="2.1.1.185" evidence="6"/>
<dbReference type="Gene3D" id="3.30.1330.30">
    <property type="match status" value="1"/>
</dbReference>
<dbReference type="Proteomes" id="UP000254794">
    <property type="component" value="Unassembled WGS sequence"/>
</dbReference>
<dbReference type="RefSeq" id="WP_115329566.1">
    <property type="nucleotide sequence ID" value="NZ_CAAAHP010000003.1"/>
</dbReference>